<organism evidence="1 2">
    <name type="scientific">Phormidium pseudopriestleyi FRX01</name>
    <dbReference type="NCBI Taxonomy" id="1759528"/>
    <lineage>
        <taxon>Bacteria</taxon>
        <taxon>Bacillati</taxon>
        <taxon>Cyanobacteriota</taxon>
        <taxon>Cyanophyceae</taxon>
        <taxon>Oscillatoriophycideae</taxon>
        <taxon>Oscillatoriales</taxon>
        <taxon>Oscillatoriaceae</taxon>
        <taxon>Phormidium</taxon>
    </lineage>
</organism>
<comment type="caution">
    <text evidence="1">The sequence shown here is derived from an EMBL/GenBank/DDBJ whole genome shotgun (WGS) entry which is preliminary data.</text>
</comment>
<dbReference type="Proteomes" id="UP000664844">
    <property type="component" value="Unassembled WGS sequence"/>
</dbReference>
<sequence>MSSSPEVLTLLRVVMSQLKCLPGLRKTGTATGGIGCYIEEGRGIFLAIATIAGVRSHPENQDFIVISAKCQFSAYPL</sequence>
<protein>
    <submittedName>
        <fullName evidence="1">Uncharacterized protein</fullName>
    </submittedName>
</protein>
<name>A0ABS3FNV1_9CYAN</name>
<reference evidence="1 2" key="1">
    <citation type="submission" date="2021-03" db="EMBL/GenBank/DDBJ databases">
        <title>Metabolic Capacity of the Antarctic Cyanobacterium Phormidium pseudopriestleyi that Sustains Oxygenic Photosynthesis in the Presence of Hydrogen Sulfide.</title>
        <authorList>
            <person name="Lumian J.E."/>
            <person name="Jungblut A.D."/>
            <person name="Dillon M.L."/>
            <person name="Hawes I."/>
            <person name="Doran P.T."/>
            <person name="Mackey T.J."/>
            <person name="Dick G.J."/>
            <person name="Grettenberger C.L."/>
            <person name="Sumner D.Y."/>
        </authorList>
    </citation>
    <scope>NUCLEOTIDE SEQUENCE [LARGE SCALE GENOMIC DNA]</scope>
    <source>
        <strain evidence="1 2">FRX01</strain>
    </source>
</reference>
<dbReference type="RefSeq" id="WP_207087308.1">
    <property type="nucleotide sequence ID" value="NZ_JAFLQW010000182.1"/>
</dbReference>
<gene>
    <name evidence="1" type="ORF">J0895_06575</name>
</gene>
<accession>A0ABS3FNV1</accession>
<proteinExistence type="predicted"/>
<dbReference type="EMBL" id="JAFLQW010000182">
    <property type="protein sequence ID" value="MBO0348770.1"/>
    <property type="molecule type" value="Genomic_DNA"/>
</dbReference>
<keyword evidence="2" id="KW-1185">Reference proteome</keyword>
<evidence type="ECO:0000313" key="2">
    <source>
        <dbReference type="Proteomes" id="UP000664844"/>
    </source>
</evidence>
<evidence type="ECO:0000313" key="1">
    <source>
        <dbReference type="EMBL" id="MBO0348770.1"/>
    </source>
</evidence>